<keyword evidence="1" id="KW-0472">Membrane</keyword>
<organism evidence="2 3">
    <name type="scientific">Pseudonocardia hispaniensis</name>
    <dbReference type="NCBI Taxonomy" id="904933"/>
    <lineage>
        <taxon>Bacteria</taxon>
        <taxon>Bacillati</taxon>
        <taxon>Actinomycetota</taxon>
        <taxon>Actinomycetes</taxon>
        <taxon>Pseudonocardiales</taxon>
        <taxon>Pseudonocardiaceae</taxon>
        <taxon>Pseudonocardia</taxon>
    </lineage>
</organism>
<evidence type="ECO:0008006" key="4">
    <source>
        <dbReference type="Google" id="ProtNLM"/>
    </source>
</evidence>
<feature type="transmembrane region" description="Helical" evidence="1">
    <location>
        <begin position="138"/>
        <end position="159"/>
    </location>
</feature>
<keyword evidence="1" id="KW-0812">Transmembrane</keyword>
<dbReference type="Proteomes" id="UP001596302">
    <property type="component" value="Unassembled WGS sequence"/>
</dbReference>
<keyword evidence="3" id="KW-1185">Reference proteome</keyword>
<evidence type="ECO:0000313" key="3">
    <source>
        <dbReference type="Proteomes" id="UP001596302"/>
    </source>
</evidence>
<feature type="transmembrane region" description="Helical" evidence="1">
    <location>
        <begin position="219"/>
        <end position="238"/>
    </location>
</feature>
<keyword evidence="1" id="KW-1133">Transmembrane helix</keyword>
<feature type="transmembrane region" description="Helical" evidence="1">
    <location>
        <begin position="92"/>
        <end position="118"/>
    </location>
</feature>
<proteinExistence type="predicted"/>
<feature type="transmembrane region" description="Helical" evidence="1">
    <location>
        <begin position="52"/>
        <end position="71"/>
    </location>
</feature>
<feature type="transmembrane region" description="Helical" evidence="1">
    <location>
        <begin position="18"/>
        <end position="40"/>
    </location>
</feature>
<feature type="transmembrane region" description="Helical" evidence="1">
    <location>
        <begin position="166"/>
        <end position="186"/>
    </location>
</feature>
<dbReference type="RefSeq" id="WP_379585136.1">
    <property type="nucleotide sequence ID" value="NZ_JBHSQW010000026.1"/>
</dbReference>
<accession>A0ABW1J3M6</accession>
<sequence length="243" mass="25576">MSTLAVERIKLTSTRSPWWCTVLALGATAGIAALFAGLAPDDIELDVAATQMGLQFGMMIMMVMAALAVTTEYRFGTIRTTFLAVPSRPQALLAKTAVVGLVAGVVGLAAAFLSWGVAVLLRPSVDLGLHTAADWRTVAGSGLTYLFAAVLAVGLGILVRQSAAAVAILLVWPLLLEQLVMLIPNVGLDIQHWLPFTAADRFVSMTEAVPQIPYGPWGAFAYFAAVSVAVLVVGIVVAQRRDA</sequence>
<comment type="caution">
    <text evidence="2">The sequence shown here is derived from an EMBL/GenBank/DDBJ whole genome shotgun (WGS) entry which is preliminary data.</text>
</comment>
<dbReference type="EMBL" id="JBHSQW010000026">
    <property type="protein sequence ID" value="MFC5995110.1"/>
    <property type="molecule type" value="Genomic_DNA"/>
</dbReference>
<reference evidence="3" key="1">
    <citation type="journal article" date="2019" name="Int. J. Syst. Evol. Microbiol.">
        <title>The Global Catalogue of Microorganisms (GCM) 10K type strain sequencing project: providing services to taxonomists for standard genome sequencing and annotation.</title>
        <authorList>
            <consortium name="The Broad Institute Genomics Platform"/>
            <consortium name="The Broad Institute Genome Sequencing Center for Infectious Disease"/>
            <person name="Wu L."/>
            <person name="Ma J."/>
        </authorList>
    </citation>
    <scope>NUCLEOTIDE SEQUENCE [LARGE SCALE GENOMIC DNA]</scope>
    <source>
        <strain evidence="3">CCM 8391</strain>
    </source>
</reference>
<evidence type="ECO:0000256" key="1">
    <source>
        <dbReference type="SAM" id="Phobius"/>
    </source>
</evidence>
<gene>
    <name evidence="2" type="ORF">ACFQE5_12895</name>
</gene>
<evidence type="ECO:0000313" key="2">
    <source>
        <dbReference type="EMBL" id="MFC5995110.1"/>
    </source>
</evidence>
<name>A0ABW1J3M6_9PSEU</name>
<protein>
    <recommendedName>
        <fullName evidence="4">ABC-2 type transport system permease protein</fullName>
    </recommendedName>
</protein>